<comment type="caution">
    <text evidence="1">The sequence shown here is derived from an EMBL/GenBank/DDBJ whole genome shotgun (WGS) entry which is preliminary data.</text>
</comment>
<dbReference type="RefSeq" id="WP_209649143.1">
    <property type="nucleotide sequence ID" value="NZ_JAGINW010000001.1"/>
</dbReference>
<accession>A0ABS4TYA3</accession>
<dbReference type="EMBL" id="JAGINW010000001">
    <property type="protein sequence ID" value="MBP2329346.1"/>
    <property type="molecule type" value="Genomic_DNA"/>
</dbReference>
<proteinExistence type="predicted"/>
<evidence type="ECO:0000313" key="2">
    <source>
        <dbReference type="Proteomes" id="UP001519332"/>
    </source>
</evidence>
<protein>
    <recommendedName>
        <fullName evidence="3">Type II toxin-antitoxin system RelE/ParE family toxin</fullName>
    </recommendedName>
</protein>
<evidence type="ECO:0008006" key="3">
    <source>
        <dbReference type="Google" id="ProtNLM"/>
    </source>
</evidence>
<keyword evidence="2" id="KW-1185">Reference proteome</keyword>
<dbReference type="Proteomes" id="UP001519332">
    <property type="component" value="Unassembled WGS sequence"/>
</dbReference>
<gene>
    <name evidence="1" type="ORF">JOF56_009731</name>
</gene>
<organism evidence="1 2">
    <name type="scientific">Kibdelosporangium banguiense</name>
    <dbReference type="NCBI Taxonomy" id="1365924"/>
    <lineage>
        <taxon>Bacteria</taxon>
        <taxon>Bacillati</taxon>
        <taxon>Actinomycetota</taxon>
        <taxon>Actinomycetes</taxon>
        <taxon>Pseudonocardiales</taxon>
        <taxon>Pseudonocardiaceae</taxon>
        <taxon>Kibdelosporangium</taxon>
    </lineage>
</organism>
<name>A0ABS4TYA3_9PSEU</name>
<sequence>MYHVVPDPAVFDQVAAIPSAAQAEFLRILDVLEITPWNGEPQHEANPDGAVRRWTFGENRAGQVVYLILEDLQEVHILLVLWLG</sequence>
<reference evidence="1 2" key="1">
    <citation type="submission" date="2021-03" db="EMBL/GenBank/DDBJ databases">
        <title>Sequencing the genomes of 1000 actinobacteria strains.</title>
        <authorList>
            <person name="Klenk H.-P."/>
        </authorList>
    </citation>
    <scope>NUCLEOTIDE SEQUENCE [LARGE SCALE GENOMIC DNA]</scope>
    <source>
        <strain evidence="1 2">DSM 46670</strain>
    </source>
</reference>
<evidence type="ECO:0000313" key="1">
    <source>
        <dbReference type="EMBL" id="MBP2329346.1"/>
    </source>
</evidence>